<proteinExistence type="predicted"/>
<organism evidence="3 4">
    <name type="scientific">Symbiodinium natans</name>
    <dbReference type="NCBI Taxonomy" id="878477"/>
    <lineage>
        <taxon>Eukaryota</taxon>
        <taxon>Sar</taxon>
        <taxon>Alveolata</taxon>
        <taxon>Dinophyceae</taxon>
        <taxon>Suessiales</taxon>
        <taxon>Symbiodiniaceae</taxon>
        <taxon>Symbiodinium</taxon>
    </lineage>
</organism>
<sequence>MADDTNGRVKLVMGQIEQLIQGLLASHEGEHRAVHSVDAGPRSVLSSRESREESTPSAPPSDPHLVPEPAPAPCARRVEPPKTKPVQFQPESSIASQRSLLSSGVEEEEEEDDTTGFKLGLSWTKRHQELGKYRINSKGTKTISTTIAVVYDISHSRPSNWRRFWAAGVAAVLFWDCISIPLLALSFHEPWVMELLRIIFWTLSLPMFWTSRSISCSYADLISLGNVLLEVVLLILLICAAVAGSSPSVHVQFLLRGPEILRLRHSSEIDAFRGLSRIFARWNRGELRRLKVRAAWNVFSTIVMCLIGLHWLTCAWFASGRASDGWVHTEGPSDFMDLSTLEQYRVTLEWAISRIPPSKTTDNVLLTSQTDRGLALSATAMILLMVSMFTSIVTNDLSDIRRVQRQQGEADCQLSDFLETFPVSWALERQLKGYLKQTVKRVYLPSKRDIALLLPELLHGQLFAESFGAVIGRHQMLAGLMVKYPSFQRDLCMKGLEDWTVAPNEALFSPGLFCQRMLFVAFNFVLYKRGSMVTHAERSNPLSARTWTLPRGSSWLNLGTGVSGVRGVVPDRKVSKDSAVLRVVPRHWLCEACLWTNWHYLGYAVAGTCTSLLCLSPEQLLSISAGHAELSAELMIHARLFLHALNEMDETELSDVHHIVA</sequence>
<protein>
    <recommendedName>
        <fullName evidence="5">Ion transport domain-containing protein</fullName>
    </recommendedName>
</protein>
<feature type="region of interest" description="Disordered" evidence="1">
    <location>
        <begin position="31"/>
        <end position="115"/>
    </location>
</feature>
<keyword evidence="2" id="KW-0812">Transmembrane</keyword>
<evidence type="ECO:0000256" key="2">
    <source>
        <dbReference type="SAM" id="Phobius"/>
    </source>
</evidence>
<keyword evidence="2" id="KW-1133">Transmembrane helix</keyword>
<feature type="compositionally biased region" description="Acidic residues" evidence="1">
    <location>
        <begin position="105"/>
        <end position="114"/>
    </location>
</feature>
<feature type="compositionally biased region" description="Low complexity" evidence="1">
    <location>
        <begin position="92"/>
        <end position="103"/>
    </location>
</feature>
<evidence type="ECO:0000313" key="4">
    <source>
        <dbReference type="Proteomes" id="UP000604046"/>
    </source>
</evidence>
<dbReference type="Proteomes" id="UP000604046">
    <property type="component" value="Unassembled WGS sequence"/>
</dbReference>
<feature type="transmembrane region" description="Helical" evidence="2">
    <location>
        <begin position="294"/>
        <end position="318"/>
    </location>
</feature>
<keyword evidence="4" id="KW-1185">Reference proteome</keyword>
<evidence type="ECO:0008006" key="5">
    <source>
        <dbReference type="Google" id="ProtNLM"/>
    </source>
</evidence>
<dbReference type="OrthoDB" id="10337896at2759"/>
<feature type="transmembrane region" description="Helical" evidence="2">
    <location>
        <begin position="221"/>
        <end position="243"/>
    </location>
</feature>
<comment type="caution">
    <text evidence="3">The sequence shown here is derived from an EMBL/GenBank/DDBJ whole genome shotgun (WGS) entry which is preliminary data.</text>
</comment>
<feature type="transmembrane region" description="Helical" evidence="2">
    <location>
        <begin position="164"/>
        <end position="185"/>
    </location>
</feature>
<feature type="transmembrane region" description="Helical" evidence="2">
    <location>
        <begin position="374"/>
        <end position="393"/>
    </location>
</feature>
<evidence type="ECO:0000313" key="3">
    <source>
        <dbReference type="EMBL" id="CAE6973182.1"/>
    </source>
</evidence>
<gene>
    <name evidence="3" type="ORF">SNAT2548_LOCUS2782</name>
</gene>
<keyword evidence="2" id="KW-0472">Membrane</keyword>
<reference evidence="3" key="1">
    <citation type="submission" date="2021-02" db="EMBL/GenBank/DDBJ databases">
        <authorList>
            <person name="Dougan E. K."/>
            <person name="Rhodes N."/>
            <person name="Thang M."/>
            <person name="Chan C."/>
        </authorList>
    </citation>
    <scope>NUCLEOTIDE SEQUENCE</scope>
</reference>
<dbReference type="AlphaFoldDB" id="A0A812I796"/>
<name>A0A812I796_9DINO</name>
<dbReference type="EMBL" id="CAJNDS010000168">
    <property type="protein sequence ID" value="CAE6973182.1"/>
    <property type="molecule type" value="Genomic_DNA"/>
</dbReference>
<evidence type="ECO:0000256" key="1">
    <source>
        <dbReference type="SAM" id="MobiDB-lite"/>
    </source>
</evidence>
<feature type="transmembrane region" description="Helical" evidence="2">
    <location>
        <begin position="191"/>
        <end position="209"/>
    </location>
</feature>
<accession>A0A812I796</accession>
<feature type="compositionally biased region" description="Pro residues" evidence="1">
    <location>
        <begin position="57"/>
        <end position="72"/>
    </location>
</feature>